<dbReference type="RefSeq" id="WP_095608296.1">
    <property type="nucleotide sequence ID" value="NZ_LMVN01000008.1"/>
</dbReference>
<keyword evidence="3 11" id="KW-0489">Methyltransferase</keyword>
<feature type="binding site" evidence="11">
    <location>
        <position position="84"/>
    </location>
    <ligand>
        <name>5-hydroxybenzimidazolylcob(I)amide</name>
        <dbReference type="ChEBI" id="CHEBI:60494"/>
        <note>cofactor</note>
    </ligand>
</feature>
<dbReference type="NCBIfam" id="TIGR01111">
    <property type="entry name" value="mtrA"/>
    <property type="match status" value="1"/>
</dbReference>
<keyword evidence="2 11" id="KW-0554">One-carbon metabolism</keyword>
<dbReference type="PIRSF" id="PIRSF500207">
    <property type="entry name" value="MtrA"/>
    <property type="match status" value="1"/>
</dbReference>
<evidence type="ECO:0000256" key="3">
    <source>
        <dbReference type="ARBA" id="ARBA00022603"/>
    </source>
</evidence>
<evidence type="ECO:0000256" key="9">
    <source>
        <dbReference type="ARBA" id="ARBA00023136"/>
    </source>
</evidence>
<dbReference type="Pfam" id="PF04208">
    <property type="entry name" value="MtrA"/>
    <property type="match status" value="1"/>
</dbReference>
<dbReference type="NCBIfam" id="NF002126">
    <property type="entry name" value="PRK00964.1-4"/>
    <property type="match status" value="1"/>
</dbReference>
<feature type="transmembrane region" description="Helical" evidence="11">
    <location>
        <begin position="230"/>
        <end position="251"/>
    </location>
</feature>
<evidence type="ECO:0000313" key="14">
    <source>
        <dbReference type="Proteomes" id="UP000217528"/>
    </source>
</evidence>
<dbReference type="GO" id="GO:0050897">
    <property type="term" value="F:cobalt ion binding"/>
    <property type="evidence" value="ECO:0007669"/>
    <property type="project" value="InterPro"/>
</dbReference>
<comment type="subunit">
    <text evidence="11">The complex is composed of 8 subunits; MtrA, MtrB, MtrC, MtrD, MtrE, MtrF, MtrG and MtrH.</text>
</comment>
<evidence type="ECO:0000256" key="10">
    <source>
        <dbReference type="ARBA" id="ARBA00023285"/>
    </source>
</evidence>
<accession>A0A2A2HE63</accession>
<evidence type="ECO:0000256" key="7">
    <source>
        <dbReference type="ARBA" id="ARBA00022989"/>
    </source>
</evidence>
<dbReference type="GO" id="GO:0006730">
    <property type="term" value="P:one-carbon metabolic process"/>
    <property type="evidence" value="ECO:0007669"/>
    <property type="project" value="UniProtKB-UniRule"/>
</dbReference>
<comment type="pathway">
    <text evidence="11">One-carbon metabolism; methanogenesis from CO(2); methyl-coenzyme M from 5,10-methylene-5,6,7,8-tetrahydromethanopterin: step 2/2.</text>
</comment>
<evidence type="ECO:0000256" key="6">
    <source>
        <dbReference type="ARBA" id="ARBA00022967"/>
    </source>
</evidence>
<keyword evidence="6 11" id="KW-1278">Translocase</keyword>
<dbReference type="GO" id="GO:0019386">
    <property type="term" value="P:methanogenesis, from carbon dioxide"/>
    <property type="evidence" value="ECO:0007669"/>
    <property type="project" value="UniProtKB-UniRule"/>
</dbReference>
<dbReference type="HAMAP" id="MF_01093">
    <property type="entry name" value="MtrA"/>
    <property type="match status" value="1"/>
</dbReference>
<dbReference type="InterPro" id="IPR005778">
    <property type="entry name" value="MtrA"/>
</dbReference>
<keyword evidence="7 11" id="KW-1133">Transmembrane helix</keyword>
<gene>
    <name evidence="11" type="primary">mtrA</name>
    <name evidence="13" type="ORF">ASJ82_03800</name>
</gene>
<dbReference type="GO" id="GO:0030269">
    <property type="term" value="F:tetrahydromethanopterin S-methyltransferase activity"/>
    <property type="evidence" value="ECO:0007669"/>
    <property type="project" value="UniProtKB-UniRule"/>
</dbReference>
<reference evidence="13 14" key="1">
    <citation type="journal article" date="2017" name="BMC Genomics">
        <title>Genomic analysis of methanogenic archaea reveals a shift towards energy conservation.</title>
        <authorList>
            <person name="Gilmore S.P."/>
            <person name="Henske J.K."/>
            <person name="Sexton J.A."/>
            <person name="Solomon K.V."/>
            <person name="Seppala S."/>
            <person name="Yoo J.I."/>
            <person name="Huyett L.M."/>
            <person name="Pressman A."/>
            <person name="Cogan J.Z."/>
            <person name="Kivenson V."/>
            <person name="Peng X."/>
            <person name="Tan Y."/>
            <person name="Valentine D.L."/>
            <person name="O'Malley M.A."/>
        </authorList>
    </citation>
    <scope>NUCLEOTIDE SEQUENCE [LARGE SCALE GENOMIC DNA]</scope>
    <source>
        <strain evidence="13 14">1R-7</strain>
    </source>
</reference>
<evidence type="ECO:0000256" key="1">
    <source>
        <dbReference type="ARBA" id="ARBA00022475"/>
    </source>
</evidence>
<dbReference type="UniPathway" id="UPA00640">
    <property type="reaction ID" value="UER00698"/>
</dbReference>
<organism evidence="13 14">
    <name type="scientific">Methanosphaera cuniculi</name>
    <dbReference type="NCBI Taxonomy" id="1077256"/>
    <lineage>
        <taxon>Archaea</taxon>
        <taxon>Methanobacteriati</taxon>
        <taxon>Methanobacteriota</taxon>
        <taxon>Methanomada group</taxon>
        <taxon>Methanobacteria</taxon>
        <taxon>Methanobacteriales</taxon>
        <taxon>Methanobacteriaceae</taxon>
        <taxon>Methanosphaera</taxon>
    </lineage>
</organism>
<sequence length="256" mass="28215">MANKKEVIKDWPLETGDYLVGDPTSSVAIVSLGSKMNEELIKTGAAIAGPLHTENLGIEKVVANMISNPNIRYLVICGSEVQGHITGQTVEALYENGIDEETKSIIGSHGAIPFVENLEVDAIERFQDQIELVSMIDNENLDEIQQAVDKCLNEDKDAYSEDALIINLNEKPQEDEDEESETAVDETTNIQTSPVNGLAVNFHEIEVRIRFLNTQIKELAKLRKISSGYYAGKIEGIVIGFILTIIVFLILQLTGI</sequence>
<protein>
    <recommendedName>
        <fullName evidence="11 12">Tetrahydromethanopterin S-methyltransferase subunit A</fullName>
        <ecNumber evidence="11 12">7.2.1.4</ecNumber>
    </recommendedName>
    <alternativeName>
        <fullName evidence="11">N5-methyltetrahydromethanopterin--coenzyme M methyltransferase subunit A</fullName>
    </alternativeName>
</protein>
<evidence type="ECO:0000256" key="12">
    <source>
        <dbReference type="NCBIfam" id="TIGR01111"/>
    </source>
</evidence>
<comment type="catalytic activity">
    <reaction evidence="11">
        <text>5-methyl-5,6,7,8-tetrahydromethanopterin + coenzyme M + 2 Na(+)(in) = 5,6,7,8-tetrahydromethanopterin + methyl-coenzyme M + 2 Na(+)(out)</text>
        <dbReference type="Rhea" id="RHEA:53492"/>
        <dbReference type="ChEBI" id="CHEBI:29101"/>
        <dbReference type="ChEBI" id="CHEBI:58103"/>
        <dbReference type="ChEBI" id="CHEBI:58116"/>
        <dbReference type="ChEBI" id="CHEBI:58286"/>
        <dbReference type="ChEBI" id="CHEBI:58319"/>
        <dbReference type="EC" id="7.2.1.4"/>
    </reaction>
</comment>
<evidence type="ECO:0000256" key="2">
    <source>
        <dbReference type="ARBA" id="ARBA00022563"/>
    </source>
</evidence>
<dbReference type="OrthoDB" id="130682at2157"/>
<comment type="similarity">
    <text evidence="11">Belongs to the MtrA family.</text>
</comment>
<keyword evidence="4 11" id="KW-0808">Transferase</keyword>
<keyword evidence="10 11" id="KW-0170">Cobalt</keyword>
<dbReference type="GO" id="GO:0032259">
    <property type="term" value="P:methylation"/>
    <property type="evidence" value="ECO:0007669"/>
    <property type="project" value="UniProtKB-KW"/>
</dbReference>
<keyword evidence="9 11" id="KW-0472">Membrane</keyword>
<comment type="function">
    <text evidence="11">Part of a complex that catalyzes the formation of methyl-coenzyme M and tetrahydromethanopterin from coenzyme M and methyl-tetrahydromethanopterin. This is an energy-conserving, sodium-ion translocating step.</text>
</comment>
<evidence type="ECO:0000256" key="8">
    <source>
        <dbReference type="ARBA" id="ARBA00022994"/>
    </source>
</evidence>
<keyword evidence="1 11" id="KW-1003">Cell membrane</keyword>
<dbReference type="GO" id="GO:0005886">
    <property type="term" value="C:plasma membrane"/>
    <property type="evidence" value="ECO:0007669"/>
    <property type="project" value="UniProtKB-SubCell"/>
</dbReference>
<dbReference type="Proteomes" id="UP000217528">
    <property type="component" value="Unassembled WGS sequence"/>
</dbReference>
<comment type="cofactor">
    <cofactor evidence="11">
        <name>5-hydroxybenzimidazolylcob(I)amide</name>
        <dbReference type="ChEBI" id="CHEBI:60494"/>
    </cofactor>
    <text evidence="11">Binds 1 5-hydroxybenzimidazolylcobamide group.</text>
</comment>
<evidence type="ECO:0000313" key="13">
    <source>
        <dbReference type="EMBL" id="PAV07761.1"/>
    </source>
</evidence>
<proteinExistence type="inferred from homology"/>
<dbReference type="EC" id="7.2.1.4" evidence="11 12"/>
<dbReference type="InterPro" id="IPR030688">
    <property type="entry name" value="MeTrfase_MtrA/MtxA"/>
</dbReference>
<evidence type="ECO:0000256" key="5">
    <source>
        <dbReference type="ARBA" id="ARBA00022692"/>
    </source>
</evidence>
<comment type="caution">
    <text evidence="13">The sequence shown here is derived from an EMBL/GenBank/DDBJ whole genome shotgun (WGS) entry which is preliminary data.</text>
</comment>
<dbReference type="PIRSF" id="PIRSF009452">
    <property type="entry name" value="MtrA_MtxA"/>
    <property type="match status" value="1"/>
</dbReference>
<dbReference type="EMBL" id="LMVN01000008">
    <property type="protein sequence ID" value="PAV07761.1"/>
    <property type="molecule type" value="Genomic_DNA"/>
</dbReference>
<evidence type="ECO:0000256" key="11">
    <source>
        <dbReference type="HAMAP-Rule" id="MF_01093"/>
    </source>
</evidence>
<keyword evidence="14" id="KW-1185">Reference proteome</keyword>
<dbReference type="AlphaFoldDB" id="A0A2A2HE63"/>
<keyword evidence="5 11" id="KW-0812">Transmembrane</keyword>
<comment type="subcellular location">
    <subcellularLocation>
        <location evidence="11">Cell membrane</location>
        <topology evidence="11">Single-pass membrane protein</topology>
    </subcellularLocation>
</comment>
<evidence type="ECO:0000256" key="4">
    <source>
        <dbReference type="ARBA" id="ARBA00022679"/>
    </source>
</evidence>
<name>A0A2A2HE63_9EURY</name>
<keyword evidence="8 11" id="KW-0484">Methanogenesis</keyword>